<evidence type="ECO:0000313" key="2">
    <source>
        <dbReference type="Proteomes" id="UP001187192"/>
    </source>
</evidence>
<gene>
    <name evidence="1" type="ORF">TIFTF001_013995</name>
</gene>
<accession>A0AA88A2Z8</accession>
<keyword evidence="2" id="KW-1185">Reference proteome</keyword>
<reference evidence="1" key="1">
    <citation type="submission" date="2023-07" db="EMBL/GenBank/DDBJ databases">
        <title>draft genome sequence of fig (Ficus carica).</title>
        <authorList>
            <person name="Takahashi T."/>
            <person name="Nishimura K."/>
        </authorList>
    </citation>
    <scope>NUCLEOTIDE SEQUENCE</scope>
</reference>
<protein>
    <submittedName>
        <fullName evidence="1">Uncharacterized protein</fullName>
    </submittedName>
</protein>
<comment type="caution">
    <text evidence="1">The sequence shown here is derived from an EMBL/GenBank/DDBJ whole genome shotgun (WGS) entry which is preliminary data.</text>
</comment>
<dbReference type="AlphaFoldDB" id="A0AA88A2Z8"/>
<dbReference type="Proteomes" id="UP001187192">
    <property type="component" value="Unassembled WGS sequence"/>
</dbReference>
<evidence type="ECO:0000313" key="1">
    <source>
        <dbReference type="EMBL" id="GMN44809.1"/>
    </source>
</evidence>
<dbReference type="EMBL" id="BTGU01000019">
    <property type="protein sequence ID" value="GMN44809.1"/>
    <property type="molecule type" value="Genomic_DNA"/>
</dbReference>
<organism evidence="1 2">
    <name type="scientific">Ficus carica</name>
    <name type="common">Common fig</name>
    <dbReference type="NCBI Taxonomy" id="3494"/>
    <lineage>
        <taxon>Eukaryota</taxon>
        <taxon>Viridiplantae</taxon>
        <taxon>Streptophyta</taxon>
        <taxon>Embryophyta</taxon>
        <taxon>Tracheophyta</taxon>
        <taxon>Spermatophyta</taxon>
        <taxon>Magnoliopsida</taxon>
        <taxon>eudicotyledons</taxon>
        <taxon>Gunneridae</taxon>
        <taxon>Pentapetalae</taxon>
        <taxon>rosids</taxon>
        <taxon>fabids</taxon>
        <taxon>Rosales</taxon>
        <taxon>Moraceae</taxon>
        <taxon>Ficeae</taxon>
        <taxon>Ficus</taxon>
    </lineage>
</organism>
<sequence>MTNSDQTYSYQFQPILREGAQLAQTVLTMRQLTPPAQLDRECWGVIVDGVMFLTLETTFPLGKEVVENQ</sequence>
<proteinExistence type="predicted"/>
<name>A0AA88A2Z8_FICCA</name>